<accession>A0A7T7KY17</accession>
<keyword evidence="2" id="KW-1185">Reference proteome</keyword>
<dbReference type="RefSeq" id="WP_200397601.1">
    <property type="nucleotide sequence ID" value="NZ_CP066831.1"/>
</dbReference>
<dbReference type="AlphaFoldDB" id="A0A7T7KY17"/>
<evidence type="ECO:0000313" key="1">
    <source>
        <dbReference type="EMBL" id="QQM42696.1"/>
    </source>
</evidence>
<dbReference type="EMBL" id="CP066831">
    <property type="protein sequence ID" value="QQM42696.1"/>
    <property type="molecule type" value="Genomic_DNA"/>
</dbReference>
<gene>
    <name evidence="1" type="ORF">JEQ17_26910</name>
</gene>
<evidence type="ECO:0008006" key="3">
    <source>
        <dbReference type="Google" id="ProtNLM"/>
    </source>
</evidence>
<evidence type="ECO:0000313" key="2">
    <source>
        <dbReference type="Proteomes" id="UP000595636"/>
    </source>
</evidence>
<proteinExistence type="predicted"/>
<dbReference type="Proteomes" id="UP000595636">
    <property type="component" value="Chromosome"/>
</dbReference>
<sequence length="86" mass="9722">MESESRLKSLKREFKHLGNRTDDMRDHWGSGEITDVMDEFVDNWDDYRAKMLNSIDTVGKLAKSTVDGFGGLDGDLAQGLQEGKKK</sequence>
<dbReference type="KEGG" id="slf:JEQ17_26910"/>
<protein>
    <recommendedName>
        <fullName evidence="3">WXG100 family type VII secretion target</fullName>
    </recommendedName>
</protein>
<organism evidence="1 2">
    <name type="scientific">Streptomyces liliifuscus</name>
    <dbReference type="NCBI Taxonomy" id="2797636"/>
    <lineage>
        <taxon>Bacteria</taxon>
        <taxon>Bacillati</taxon>
        <taxon>Actinomycetota</taxon>
        <taxon>Actinomycetes</taxon>
        <taxon>Kitasatosporales</taxon>
        <taxon>Streptomycetaceae</taxon>
        <taxon>Streptomyces</taxon>
    </lineage>
</organism>
<reference evidence="1 2" key="1">
    <citation type="submission" date="2020-12" db="EMBL/GenBank/DDBJ databases">
        <title>A novel species.</title>
        <authorList>
            <person name="Li K."/>
        </authorList>
    </citation>
    <scope>NUCLEOTIDE SEQUENCE [LARGE SCALE GENOMIC DNA]</scope>
    <source>
        <strain evidence="1 2">ZYC-3</strain>
    </source>
</reference>
<name>A0A7T7KY17_9ACTN</name>